<dbReference type="OrthoDB" id="5550090at2759"/>
<feature type="compositionally biased region" description="Polar residues" evidence="1">
    <location>
        <begin position="141"/>
        <end position="156"/>
    </location>
</feature>
<protein>
    <submittedName>
        <fullName evidence="2">Uncharacterized protein</fullName>
    </submittedName>
</protein>
<dbReference type="HOGENOM" id="CLU_051038_0_0_1"/>
<name>A0A0C9ZS99_9AGAM</name>
<evidence type="ECO:0000313" key="2">
    <source>
        <dbReference type="EMBL" id="KIK22633.1"/>
    </source>
</evidence>
<dbReference type="EMBL" id="KN833737">
    <property type="protein sequence ID" value="KIK22633.1"/>
    <property type="molecule type" value="Genomic_DNA"/>
</dbReference>
<keyword evidence="3" id="KW-1185">Reference proteome</keyword>
<reference evidence="2 3" key="1">
    <citation type="submission" date="2014-04" db="EMBL/GenBank/DDBJ databases">
        <authorList>
            <consortium name="DOE Joint Genome Institute"/>
            <person name="Kuo A."/>
            <person name="Kohler A."/>
            <person name="Costa M.D."/>
            <person name="Nagy L.G."/>
            <person name="Floudas D."/>
            <person name="Copeland A."/>
            <person name="Barry K.W."/>
            <person name="Cichocki N."/>
            <person name="Veneault-Fourrey C."/>
            <person name="LaButti K."/>
            <person name="Lindquist E.A."/>
            <person name="Lipzen A."/>
            <person name="Lundell T."/>
            <person name="Morin E."/>
            <person name="Murat C."/>
            <person name="Sun H."/>
            <person name="Tunlid A."/>
            <person name="Henrissat B."/>
            <person name="Grigoriev I.V."/>
            <person name="Hibbett D.S."/>
            <person name="Martin F."/>
            <person name="Nordberg H.P."/>
            <person name="Cantor M.N."/>
            <person name="Hua S.X."/>
        </authorList>
    </citation>
    <scope>NUCLEOTIDE SEQUENCE [LARGE SCALE GENOMIC DNA]</scope>
    <source>
        <strain evidence="2 3">441</strain>
    </source>
</reference>
<evidence type="ECO:0000256" key="1">
    <source>
        <dbReference type="SAM" id="MobiDB-lite"/>
    </source>
</evidence>
<feature type="region of interest" description="Disordered" evidence="1">
    <location>
        <begin position="193"/>
        <end position="219"/>
    </location>
</feature>
<organism evidence="2 3">
    <name type="scientific">Pisolithus microcarpus 441</name>
    <dbReference type="NCBI Taxonomy" id="765257"/>
    <lineage>
        <taxon>Eukaryota</taxon>
        <taxon>Fungi</taxon>
        <taxon>Dikarya</taxon>
        <taxon>Basidiomycota</taxon>
        <taxon>Agaricomycotina</taxon>
        <taxon>Agaricomycetes</taxon>
        <taxon>Agaricomycetidae</taxon>
        <taxon>Boletales</taxon>
        <taxon>Sclerodermatineae</taxon>
        <taxon>Pisolithaceae</taxon>
        <taxon>Pisolithus</taxon>
    </lineage>
</organism>
<accession>A0A0C9ZS99</accession>
<gene>
    <name evidence="2" type="ORF">PISMIDRAFT_496033</name>
</gene>
<proteinExistence type="predicted"/>
<feature type="compositionally biased region" description="Basic and acidic residues" evidence="1">
    <location>
        <begin position="202"/>
        <end position="211"/>
    </location>
</feature>
<sequence length="219" mass="24208">MARGKPAKSIVVKVPRHGAQRIGTRLTASVHAVVRKDNKNLKPKSRIRYRHNGNPPSGALAQAIESASRWNSLLLTARAERGPQWDVGTQQFQVDFNSDLYYNPTLLQEAVKRQRPTEEENVPPRVPAMQTPDFRHESPRITRNPSGSTPSQQNYVYGSPRHHPQHPLQGTPYGGISPGHFYGDPRAGVGPVGVGMAGMSPDARRRPRPEDSFIALHGP</sequence>
<feature type="region of interest" description="Disordered" evidence="1">
    <location>
        <begin position="112"/>
        <end position="172"/>
    </location>
</feature>
<reference evidence="3" key="2">
    <citation type="submission" date="2015-01" db="EMBL/GenBank/DDBJ databases">
        <title>Evolutionary Origins and Diversification of the Mycorrhizal Mutualists.</title>
        <authorList>
            <consortium name="DOE Joint Genome Institute"/>
            <consortium name="Mycorrhizal Genomics Consortium"/>
            <person name="Kohler A."/>
            <person name="Kuo A."/>
            <person name="Nagy L.G."/>
            <person name="Floudas D."/>
            <person name="Copeland A."/>
            <person name="Barry K.W."/>
            <person name="Cichocki N."/>
            <person name="Veneault-Fourrey C."/>
            <person name="LaButti K."/>
            <person name="Lindquist E.A."/>
            <person name="Lipzen A."/>
            <person name="Lundell T."/>
            <person name="Morin E."/>
            <person name="Murat C."/>
            <person name="Riley R."/>
            <person name="Ohm R."/>
            <person name="Sun H."/>
            <person name="Tunlid A."/>
            <person name="Henrissat B."/>
            <person name="Grigoriev I.V."/>
            <person name="Hibbett D.S."/>
            <person name="Martin F."/>
        </authorList>
    </citation>
    <scope>NUCLEOTIDE SEQUENCE [LARGE SCALE GENOMIC DNA]</scope>
    <source>
        <strain evidence="3">441</strain>
    </source>
</reference>
<dbReference type="Proteomes" id="UP000054018">
    <property type="component" value="Unassembled WGS sequence"/>
</dbReference>
<dbReference type="AlphaFoldDB" id="A0A0C9ZS99"/>
<evidence type="ECO:0000313" key="3">
    <source>
        <dbReference type="Proteomes" id="UP000054018"/>
    </source>
</evidence>
<dbReference type="STRING" id="765257.A0A0C9ZS99"/>